<protein>
    <submittedName>
        <fullName evidence="5">Carbon monoxide dehydrogenase medium chain</fullName>
        <ecNumber evidence="5">1.2.99.2</ecNumber>
    </submittedName>
</protein>
<dbReference type="InterPro" id="IPR005107">
    <property type="entry name" value="CO_DH_flav_C"/>
</dbReference>
<organism evidence="5 6">
    <name type="scientific">Methylobrevis pamukkalensis</name>
    <dbReference type="NCBI Taxonomy" id="1439726"/>
    <lineage>
        <taxon>Bacteria</taxon>
        <taxon>Pseudomonadati</taxon>
        <taxon>Pseudomonadota</taxon>
        <taxon>Alphaproteobacteria</taxon>
        <taxon>Hyphomicrobiales</taxon>
        <taxon>Pleomorphomonadaceae</taxon>
        <taxon>Methylobrevis</taxon>
    </lineage>
</organism>
<reference evidence="5 6" key="1">
    <citation type="submission" date="2016-07" db="EMBL/GenBank/DDBJ databases">
        <title>Draft Genome Sequence of Methylobrevis pamukkalensis PK2.</title>
        <authorList>
            <person name="Vasilenko O.V."/>
            <person name="Doronina N.V."/>
            <person name="Shmareva M.N."/>
            <person name="Tarlachkov S.V."/>
            <person name="Mustakhimov I."/>
            <person name="Trotsenko Y.A."/>
        </authorList>
    </citation>
    <scope>NUCLEOTIDE SEQUENCE [LARGE SCALE GENOMIC DNA]</scope>
    <source>
        <strain evidence="5 6">PK2</strain>
    </source>
</reference>
<dbReference type="InterPro" id="IPR036318">
    <property type="entry name" value="FAD-bd_PCMH-like_sf"/>
</dbReference>
<dbReference type="SMART" id="SM01092">
    <property type="entry name" value="CO_deh_flav_C"/>
    <property type="match status" value="1"/>
</dbReference>
<sequence length="267" mass="27554">MYETSYKRPASLAEAAAIIAADDEAKFLAGGQTLLPTMKQRLAAPSQLVDIARLAELKGISVSSEAVTIGAAMTHYSIASSPEVQGAIPTLAKLASGIGDPQVRHRGTLGGSLANNDPSADYPAAVLALGATLVTDRREIAADDYFQGMFTTALEEGEILVRVVFPIPRKAGYSKFLNPASRYAMAGVFVATLADGAVRVAVTGAGQGGVFRATAMEEALGDNWSADAVAGIKVDPSDMLSDIHGDAAYRANLVSVMAKRAVVAAAG</sequence>
<dbReference type="Gene3D" id="3.30.390.50">
    <property type="entry name" value="CO dehydrogenase flavoprotein, C-terminal domain"/>
    <property type="match status" value="1"/>
</dbReference>
<dbReference type="EC" id="1.2.99.2" evidence="5"/>
<dbReference type="RefSeq" id="WP_069305615.1">
    <property type="nucleotide sequence ID" value="NZ_MCRJ01000005.1"/>
</dbReference>
<evidence type="ECO:0000256" key="2">
    <source>
        <dbReference type="ARBA" id="ARBA00022827"/>
    </source>
</evidence>
<dbReference type="PROSITE" id="PS51387">
    <property type="entry name" value="FAD_PCMH"/>
    <property type="match status" value="1"/>
</dbReference>
<evidence type="ECO:0000313" key="6">
    <source>
        <dbReference type="Proteomes" id="UP000094622"/>
    </source>
</evidence>
<dbReference type="EMBL" id="MCRJ01000005">
    <property type="protein sequence ID" value="ODN72233.1"/>
    <property type="molecule type" value="Genomic_DNA"/>
</dbReference>
<evidence type="ECO:0000313" key="5">
    <source>
        <dbReference type="EMBL" id="ODN72233.1"/>
    </source>
</evidence>
<evidence type="ECO:0000256" key="1">
    <source>
        <dbReference type="ARBA" id="ARBA00022630"/>
    </source>
</evidence>
<dbReference type="Proteomes" id="UP000094622">
    <property type="component" value="Unassembled WGS sequence"/>
</dbReference>
<dbReference type="Gene3D" id="3.30.43.10">
    <property type="entry name" value="Uridine Diphospho-n-acetylenolpyruvylglucosamine Reductase, domain 2"/>
    <property type="match status" value="1"/>
</dbReference>
<dbReference type="Gene3D" id="3.30.465.10">
    <property type="match status" value="1"/>
</dbReference>
<dbReference type="InterPro" id="IPR051312">
    <property type="entry name" value="Diverse_Substr_Oxidored"/>
</dbReference>
<dbReference type="GO" id="GO:0071949">
    <property type="term" value="F:FAD binding"/>
    <property type="evidence" value="ECO:0007669"/>
    <property type="project" value="InterPro"/>
</dbReference>
<dbReference type="OrthoDB" id="9793944at2"/>
<dbReference type="AlphaFoldDB" id="A0A1E3H7C2"/>
<proteinExistence type="predicted"/>
<dbReference type="InterPro" id="IPR016169">
    <property type="entry name" value="FAD-bd_PCMH_sub2"/>
</dbReference>
<evidence type="ECO:0000259" key="4">
    <source>
        <dbReference type="PROSITE" id="PS51387"/>
    </source>
</evidence>
<name>A0A1E3H7C2_9HYPH</name>
<dbReference type="SUPFAM" id="SSF55447">
    <property type="entry name" value="CO dehydrogenase flavoprotein C-terminal domain-like"/>
    <property type="match status" value="1"/>
</dbReference>
<comment type="caution">
    <text evidence="5">The sequence shown here is derived from an EMBL/GenBank/DDBJ whole genome shotgun (WGS) entry which is preliminary data.</text>
</comment>
<evidence type="ECO:0000256" key="3">
    <source>
        <dbReference type="ARBA" id="ARBA00023002"/>
    </source>
</evidence>
<keyword evidence="1" id="KW-0285">Flavoprotein</keyword>
<keyword evidence="2" id="KW-0274">FAD</keyword>
<dbReference type="InterPro" id="IPR016167">
    <property type="entry name" value="FAD-bd_PCMH_sub1"/>
</dbReference>
<dbReference type="PATRIC" id="fig|1439726.3.peg.446"/>
<dbReference type="GO" id="GO:0016491">
    <property type="term" value="F:oxidoreductase activity"/>
    <property type="evidence" value="ECO:0007669"/>
    <property type="project" value="UniProtKB-KW"/>
</dbReference>
<dbReference type="PANTHER" id="PTHR42659:SF2">
    <property type="entry name" value="XANTHINE DEHYDROGENASE SUBUNIT C-RELATED"/>
    <property type="match status" value="1"/>
</dbReference>
<dbReference type="InterPro" id="IPR036683">
    <property type="entry name" value="CO_DH_flav_C_dom_sf"/>
</dbReference>
<dbReference type="SUPFAM" id="SSF56176">
    <property type="entry name" value="FAD-binding/transporter-associated domain-like"/>
    <property type="match status" value="1"/>
</dbReference>
<dbReference type="FunFam" id="3.30.465.10:FF:000017">
    <property type="entry name" value="Xanthine dehydrogenase, FAD binding subunit"/>
    <property type="match status" value="1"/>
</dbReference>
<accession>A0A1E3H7C2</accession>
<dbReference type="InterPro" id="IPR002346">
    <property type="entry name" value="Mopterin_DH_FAD-bd"/>
</dbReference>
<dbReference type="Pfam" id="PF00941">
    <property type="entry name" value="FAD_binding_5"/>
    <property type="match status" value="1"/>
</dbReference>
<keyword evidence="3 5" id="KW-0560">Oxidoreductase</keyword>
<gene>
    <name evidence="5" type="primary">cutM</name>
    <name evidence="5" type="ORF">A6302_00422</name>
</gene>
<dbReference type="InterPro" id="IPR016166">
    <property type="entry name" value="FAD-bd_PCMH"/>
</dbReference>
<keyword evidence="6" id="KW-1185">Reference proteome</keyword>
<feature type="domain" description="FAD-binding PCMH-type" evidence="4">
    <location>
        <begin position="1"/>
        <end position="170"/>
    </location>
</feature>
<dbReference type="PANTHER" id="PTHR42659">
    <property type="entry name" value="XANTHINE DEHYDROGENASE SUBUNIT C-RELATED"/>
    <property type="match status" value="1"/>
</dbReference>